<evidence type="ECO:0000313" key="2">
    <source>
        <dbReference type="EMBL" id="KAH8032952.1"/>
    </source>
</evidence>
<feature type="transmembrane region" description="Helical" evidence="1">
    <location>
        <begin position="240"/>
        <end position="261"/>
    </location>
</feature>
<dbReference type="PANTHER" id="PTHR11161">
    <property type="entry name" value="O-ACYLTRANSFERASE"/>
    <property type="match status" value="1"/>
</dbReference>
<proteinExistence type="predicted"/>
<feature type="transmembrane region" description="Helical" evidence="1">
    <location>
        <begin position="86"/>
        <end position="107"/>
    </location>
</feature>
<feature type="transmembrane region" description="Helical" evidence="1">
    <location>
        <begin position="160"/>
        <end position="178"/>
    </location>
</feature>
<dbReference type="AlphaFoldDB" id="A0A9J6EG11"/>
<evidence type="ECO:0000313" key="3">
    <source>
        <dbReference type="Proteomes" id="UP000821866"/>
    </source>
</evidence>
<keyword evidence="1" id="KW-0812">Transmembrane</keyword>
<sequence>MQLYRERVFIVLTTHANSQVTGEIAEKMHFFYFLVYRYGVCVPSTCQREDVETIAASLVKSAEFEVKVANCEVKEDNAKLNGDQTAIVTLVCILTAIALASTAVDLVKRAMRKPEKKEAEAESLLSRFTTSFSMVRSLRSVFRPETSLGPLSALHGLRSLTLLWFMLGHIFLFVNYQFFRNLMIAVGFAKDFSFQMVINSTLATDTLIFLNGFLFGYHGLVDHESTGRRRQPIFSVLHKAFRAVVAMLLATMVAILLPVIGSGPMWKETMESVAQNCHDNWWLNVLFVNNIFVAPHERTREGRVRVRLATCAEKDFTKESTERKRENSTNEVHVRLTIIRQLEIA</sequence>
<protein>
    <recommendedName>
        <fullName evidence="4">Nose resistant to fluoxetine protein 6-like</fullName>
    </recommendedName>
</protein>
<organism evidence="2 3">
    <name type="scientific">Rhipicephalus microplus</name>
    <name type="common">Cattle tick</name>
    <name type="synonym">Boophilus microplus</name>
    <dbReference type="NCBI Taxonomy" id="6941"/>
    <lineage>
        <taxon>Eukaryota</taxon>
        <taxon>Metazoa</taxon>
        <taxon>Ecdysozoa</taxon>
        <taxon>Arthropoda</taxon>
        <taxon>Chelicerata</taxon>
        <taxon>Arachnida</taxon>
        <taxon>Acari</taxon>
        <taxon>Parasitiformes</taxon>
        <taxon>Ixodida</taxon>
        <taxon>Ixodoidea</taxon>
        <taxon>Ixodidae</taxon>
        <taxon>Rhipicephalinae</taxon>
        <taxon>Rhipicephalus</taxon>
        <taxon>Boophilus</taxon>
    </lineage>
</organism>
<feature type="transmembrane region" description="Helical" evidence="1">
    <location>
        <begin position="198"/>
        <end position="220"/>
    </location>
</feature>
<reference evidence="2" key="2">
    <citation type="submission" date="2021-09" db="EMBL/GenBank/DDBJ databases">
        <authorList>
            <person name="Jia N."/>
            <person name="Wang J."/>
            <person name="Shi W."/>
            <person name="Du L."/>
            <person name="Sun Y."/>
            <person name="Zhan W."/>
            <person name="Jiang J."/>
            <person name="Wang Q."/>
            <person name="Zhang B."/>
            <person name="Ji P."/>
            <person name="Sakyi L.B."/>
            <person name="Cui X."/>
            <person name="Yuan T."/>
            <person name="Jiang B."/>
            <person name="Yang W."/>
            <person name="Lam T.T.-Y."/>
            <person name="Chang Q."/>
            <person name="Ding S."/>
            <person name="Wang X."/>
            <person name="Zhu J."/>
            <person name="Ruan X."/>
            <person name="Zhao L."/>
            <person name="Wei J."/>
            <person name="Que T."/>
            <person name="Du C."/>
            <person name="Cheng J."/>
            <person name="Dai P."/>
            <person name="Han X."/>
            <person name="Huang E."/>
            <person name="Gao Y."/>
            <person name="Liu J."/>
            <person name="Shao H."/>
            <person name="Ye R."/>
            <person name="Li L."/>
            <person name="Wei W."/>
            <person name="Wang X."/>
            <person name="Wang C."/>
            <person name="Huo Q."/>
            <person name="Li W."/>
            <person name="Guo W."/>
            <person name="Chen H."/>
            <person name="Chen S."/>
            <person name="Zhou L."/>
            <person name="Zhou L."/>
            <person name="Ni X."/>
            <person name="Tian J."/>
            <person name="Zhou Y."/>
            <person name="Sheng Y."/>
            <person name="Liu T."/>
            <person name="Pan Y."/>
            <person name="Xia L."/>
            <person name="Li J."/>
            <person name="Zhao F."/>
            <person name="Cao W."/>
        </authorList>
    </citation>
    <scope>NUCLEOTIDE SEQUENCE</scope>
    <source>
        <strain evidence="2">Rmic-2018</strain>
        <tissue evidence="2">Larvae</tissue>
    </source>
</reference>
<evidence type="ECO:0000256" key="1">
    <source>
        <dbReference type="SAM" id="Phobius"/>
    </source>
</evidence>
<gene>
    <name evidence="2" type="ORF">HPB51_004143</name>
</gene>
<evidence type="ECO:0008006" key="4">
    <source>
        <dbReference type="Google" id="ProtNLM"/>
    </source>
</evidence>
<dbReference type="PANTHER" id="PTHR11161:SF0">
    <property type="entry name" value="O-ACYLTRANSFERASE LIKE PROTEIN"/>
    <property type="match status" value="1"/>
</dbReference>
<reference evidence="2" key="1">
    <citation type="journal article" date="2020" name="Cell">
        <title>Large-Scale Comparative Analyses of Tick Genomes Elucidate Their Genetic Diversity and Vector Capacities.</title>
        <authorList>
            <consortium name="Tick Genome and Microbiome Consortium (TIGMIC)"/>
            <person name="Jia N."/>
            <person name="Wang J."/>
            <person name="Shi W."/>
            <person name="Du L."/>
            <person name="Sun Y."/>
            <person name="Zhan W."/>
            <person name="Jiang J.F."/>
            <person name="Wang Q."/>
            <person name="Zhang B."/>
            <person name="Ji P."/>
            <person name="Bell-Sakyi L."/>
            <person name="Cui X.M."/>
            <person name="Yuan T.T."/>
            <person name="Jiang B.G."/>
            <person name="Yang W.F."/>
            <person name="Lam T.T."/>
            <person name="Chang Q.C."/>
            <person name="Ding S.J."/>
            <person name="Wang X.J."/>
            <person name="Zhu J.G."/>
            <person name="Ruan X.D."/>
            <person name="Zhao L."/>
            <person name="Wei J.T."/>
            <person name="Ye R.Z."/>
            <person name="Que T.C."/>
            <person name="Du C.H."/>
            <person name="Zhou Y.H."/>
            <person name="Cheng J.X."/>
            <person name="Dai P.F."/>
            <person name="Guo W.B."/>
            <person name="Han X.H."/>
            <person name="Huang E.J."/>
            <person name="Li L.F."/>
            <person name="Wei W."/>
            <person name="Gao Y.C."/>
            <person name="Liu J.Z."/>
            <person name="Shao H.Z."/>
            <person name="Wang X."/>
            <person name="Wang C.C."/>
            <person name="Yang T.C."/>
            <person name="Huo Q.B."/>
            <person name="Li W."/>
            <person name="Chen H.Y."/>
            <person name="Chen S.E."/>
            <person name="Zhou L.G."/>
            <person name="Ni X.B."/>
            <person name="Tian J.H."/>
            <person name="Sheng Y."/>
            <person name="Liu T."/>
            <person name="Pan Y.S."/>
            <person name="Xia L.Y."/>
            <person name="Li J."/>
            <person name="Zhao F."/>
            <person name="Cao W.C."/>
        </authorList>
    </citation>
    <scope>NUCLEOTIDE SEQUENCE</scope>
    <source>
        <strain evidence="2">Rmic-2018</strain>
    </source>
</reference>
<keyword evidence="1" id="KW-1133">Transmembrane helix</keyword>
<comment type="caution">
    <text evidence="2">The sequence shown here is derived from an EMBL/GenBank/DDBJ whole genome shotgun (WGS) entry which is preliminary data.</text>
</comment>
<dbReference type="Proteomes" id="UP000821866">
    <property type="component" value="Chromosome 2"/>
</dbReference>
<keyword evidence="1" id="KW-0472">Membrane</keyword>
<name>A0A9J6EG11_RHIMP</name>
<dbReference type="InterPro" id="IPR052728">
    <property type="entry name" value="O2_lipid_transport_reg"/>
</dbReference>
<dbReference type="VEuPathDB" id="VectorBase:LOC119161051"/>
<accession>A0A9J6EG11</accession>
<dbReference type="EMBL" id="JABSTU010000004">
    <property type="protein sequence ID" value="KAH8032952.1"/>
    <property type="molecule type" value="Genomic_DNA"/>
</dbReference>
<keyword evidence="3" id="KW-1185">Reference proteome</keyword>